<keyword evidence="4" id="KW-0051">Antiviral defense</keyword>
<proteinExistence type="inferred from homology"/>
<evidence type="ECO:0000259" key="5">
    <source>
        <dbReference type="Pfam" id="PF03787"/>
    </source>
</evidence>
<name>G2PYL9_9FIRM</name>
<dbReference type="EMBL" id="CP003001">
    <property type="protein sequence ID" value="AEM74938.1"/>
    <property type="molecule type" value="Genomic_DNA"/>
</dbReference>
<dbReference type="HOGENOM" id="CLU_062371_0_0_9"/>
<evidence type="ECO:0000256" key="3">
    <source>
        <dbReference type="ARBA" id="ARBA00022884"/>
    </source>
</evidence>
<dbReference type="NCBIfam" id="TIGR01903">
    <property type="entry name" value="cas5_csm4"/>
    <property type="match status" value="1"/>
</dbReference>
<dbReference type="GO" id="GO:0003723">
    <property type="term" value="F:RNA binding"/>
    <property type="evidence" value="ECO:0007669"/>
    <property type="project" value="UniProtKB-KW"/>
</dbReference>
<keyword evidence="3" id="KW-0694">RNA-binding</keyword>
<dbReference type="Pfam" id="PF17953">
    <property type="entry name" value="Csm4_C"/>
    <property type="match status" value="1"/>
</dbReference>
<dbReference type="RefSeq" id="WP_014043385.1">
    <property type="nucleotide sequence ID" value="NC_015949.1"/>
</dbReference>
<evidence type="ECO:0000259" key="6">
    <source>
        <dbReference type="Pfam" id="PF17953"/>
    </source>
</evidence>
<dbReference type="Pfam" id="PF03787">
    <property type="entry name" value="RAMPs"/>
    <property type="match status" value="1"/>
</dbReference>
<dbReference type="GO" id="GO:0051607">
    <property type="term" value="P:defense response to virus"/>
    <property type="evidence" value="ECO:0007669"/>
    <property type="project" value="UniProtKB-KW"/>
</dbReference>
<dbReference type="InterPro" id="IPR005510">
    <property type="entry name" value="Csm4"/>
</dbReference>
<accession>G2PYL9</accession>
<evidence type="ECO:0000313" key="8">
    <source>
        <dbReference type="Proteomes" id="UP000009257"/>
    </source>
</evidence>
<protein>
    <recommendedName>
        <fullName evidence="2">CRISPR system Cms protein Csm4</fullName>
    </recommendedName>
</protein>
<dbReference type="InterPro" id="IPR005537">
    <property type="entry name" value="RAMP_III_fam"/>
</dbReference>
<evidence type="ECO:0000256" key="2">
    <source>
        <dbReference type="ARBA" id="ARBA00016109"/>
    </source>
</evidence>
<dbReference type="InterPro" id="IPR040932">
    <property type="entry name" value="Csm4_C"/>
</dbReference>
<reference evidence="7 8" key="1">
    <citation type="submission" date="2011-08" db="EMBL/GenBank/DDBJ databases">
        <title>Complete sequence of Caldicellulosiruptor lactoaceticus 6A.</title>
        <authorList>
            <consortium name="US DOE Joint Genome Institute"/>
            <person name="Lucas S."/>
            <person name="Han J."/>
            <person name="Lapidus A."/>
            <person name="Cheng J.-F."/>
            <person name="Goodwin L."/>
            <person name="Pitluck S."/>
            <person name="Peters L."/>
            <person name="Davenport K."/>
            <person name="Detter J.C."/>
            <person name="Han C."/>
            <person name="Tapia R."/>
            <person name="Land M."/>
            <person name="Hauser L."/>
            <person name="Kyrpides N."/>
            <person name="Ivanova N."/>
            <person name="Ovchinnikova G."/>
            <person name="Pagani I."/>
            <person name="Blumer-Schuette S.E."/>
            <person name="Kelly R.M."/>
            <person name="Woyke T."/>
        </authorList>
    </citation>
    <scope>NUCLEOTIDE SEQUENCE [LARGE SCALE GENOMIC DNA]</scope>
    <source>
        <strain evidence="7 8">6A</strain>
    </source>
</reference>
<gene>
    <name evidence="7" type="ORF">Calla_2411</name>
</gene>
<comment type="similarity">
    <text evidence="1">Belongs to the CRISPR-associated Csm4 family.</text>
</comment>
<feature type="domain" description="CRISPR type III-associated protein" evidence="5">
    <location>
        <begin position="100"/>
        <end position="226"/>
    </location>
</feature>
<dbReference type="Proteomes" id="UP000009257">
    <property type="component" value="Chromosome"/>
</dbReference>
<feature type="domain" description="Csm4 C-terminal" evidence="6">
    <location>
        <begin position="240"/>
        <end position="327"/>
    </location>
</feature>
<organism evidence="7 8">
    <name type="scientific">Caldicellulosiruptor acetigenus 6A</name>
    <dbReference type="NCBI Taxonomy" id="632516"/>
    <lineage>
        <taxon>Bacteria</taxon>
        <taxon>Bacillati</taxon>
        <taxon>Bacillota</taxon>
        <taxon>Bacillota incertae sedis</taxon>
        <taxon>Caldicellulosiruptorales</taxon>
        <taxon>Caldicellulosiruptoraceae</taxon>
        <taxon>Caldicellulosiruptor</taxon>
    </lineage>
</organism>
<evidence type="ECO:0000256" key="1">
    <source>
        <dbReference type="ARBA" id="ARBA00005772"/>
    </source>
</evidence>
<evidence type="ECO:0000256" key="4">
    <source>
        <dbReference type="ARBA" id="ARBA00023118"/>
    </source>
</evidence>
<dbReference type="AlphaFoldDB" id="G2PYL9"/>
<sequence length="336" mass="38090">MSKGKLYRVSMRFSSPLHIGEKEKIYNITQTFAHSDTLMSGIINAYSLLYGNSSTNELLDGFLRKSPPFEVSSTMPYVQGEFFVPKPAGLNLHHYKDEGKIEVENDKELKKIKFIRENDLLYNFPDKYKAAGSFLLPRDMLYKFVESKKHISLGKVKERARVSIDRLSSSSNIYYFSHFEFEESAGLWFYLRINDQSLEEKIKAAIRLLGDEGLGGDRTCGLGSFEANFEESSMPEENDSAKYYMSLSLVNPQSEDEIKSAISYEILTRSGYIYSKAGLGIKRKALRVFSEGTVFSGKVCGRVVDVTPQKFSQHRVYCFALAFLLPLPEGVMMIGS</sequence>
<evidence type="ECO:0000313" key="7">
    <source>
        <dbReference type="EMBL" id="AEM74938.1"/>
    </source>
</evidence>
<dbReference type="KEGG" id="clc:Calla_2411"/>